<sequence length="267" mass="29002">MTVSTENPTAAVIIIGDEILSGRTQDTNVNTLAKFLGALGIDLIEVRIIHDDAAQIVRTLNELRSAVDYVFTTGGIGPTHDDITADCVAQAFGVTIAEREDALKILLDRYGGDARLLNANSRRMARIPQGASLILNPVSGAPGFQIENVFVMAGVPRIMVGMLNDVAPRLRQGEQVQARTVKATYVPESLAADILSALDKHYPDLSLGSYPFGIFPDEFGTQLVIRGRNREALDEAFQALLDGLPAVVEKARERFPDARFEELVTQD</sequence>
<reference evidence="3" key="1">
    <citation type="journal article" date="2017" name="Biotechnol. Biofuels">
        <title>Evaluation of environmental bacterial communities as a factor affecting the growth of duckweed Lemna minor.</title>
        <authorList>
            <person name="Ishizawa H."/>
            <person name="Kuroda M."/>
            <person name="Morikawa M."/>
            <person name="Ike M."/>
        </authorList>
    </citation>
    <scope>NUCLEOTIDE SEQUENCE [LARGE SCALE GENOMIC DNA]</scope>
    <source>
        <strain evidence="3">M6</strain>
    </source>
</reference>
<dbReference type="InterPro" id="IPR036425">
    <property type="entry name" value="MoaB/Mog-like_dom_sf"/>
</dbReference>
<dbReference type="SMART" id="SM00852">
    <property type="entry name" value="MoCF_biosynth"/>
    <property type="match status" value="1"/>
</dbReference>
<dbReference type="InterPro" id="IPR050101">
    <property type="entry name" value="CinA"/>
</dbReference>
<dbReference type="Pfam" id="PF00994">
    <property type="entry name" value="MoCF_biosynth"/>
    <property type="match status" value="1"/>
</dbReference>
<organism evidence="2 3">
    <name type="scientific">Asticcacaulis excentricus</name>
    <dbReference type="NCBI Taxonomy" id="78587"/>
    <lineage>
        <taxon>Bacteria</taxon>
        <taxon>Pseudomonadati</taxon>
        <taxon>Pseudomonadota</taxon>
        <taxon>Alphaproteobacteria</taxon>
        <taxon>Caulobacterales</taxon>
        <taxon>Caulobacteraceae</taxon>
        <taxon>Asticcacaulis</taxon>
    </lineage>
</organism>
<accession>A0A3G9G7R5</accession>
<proteinExistence type="predicted"/>
<dbReference type="Proteomes" id="UP000278756">
    <property type="component" value="Chromosome 1"/>
</dbReference>
<dbReference type="SUPFAM" id="SSF53218">
    <property type="entry name" value="Molybdenum cofactor biosynthesis proteins"/>
    <property type="match status" value="1"/>
</dbReference>
<evidence type="ECO:0000313" key="2">
    <source>
        <dbReference type="EMBL" id="BBF80358.1"/>
    </source>
</evidence>
<dbReference type="AlphaFoldDB" id="A0A3G9G7R5"/>
<gene>
    <name evidence="2" type="ORF">EM6_0938</name>
</gene>
<dbReference type="PANTHER" id="PTHR13939">
    <property type="entry name" value="NICOTINAMIDE-NUCLEOTIDE AMIDOHYDROLASE PNCC"/>
    <property type="match status" value="1"/>
</dbReference>
<dbReference type="InterPro" id="IPR056596">
    <property type="entry name" value="FLAD1_M"/>
</dbReference>
<dbReference type="OrthoDB" id="9801454at2"/>
<dbReference type="Pfam" id="PF24102">
    <property type="entry name" value="FLAD1_M"/>
    <property type="match status" value="1"/>
</dbReference>
<name>A0A3G9G7R5_9CAUL</name>
<dbReference type="RefSeq" id="WP_126420641.1">
    <property type="nucleotide sequence ID" value="NZ_AP018827.1"/>
</dbReference>
<protein>
    <submittedName>
        <fullName evidence="2">Molybdopterin binding motif, CinA N-terminal domain</fullName>
    </submittedName>
</protein>
<reference evidence="3" key="2">
    <citation type="journal article" date="2017" name="Plant Physiol. Biochem.">
        <title>Differential oxidative and antioxidative response of duckweed Lemna minor toward plant growth promoting/inhibiting bacteria.</title>
        <authorList>
            <person name="Ishizawa H."/>
            <person name="Kuroda M."/>
            <person name="Morikawa M."/>
            <person name="Ike M."/>
        </authorList>
    </citation>
    <scope>NUCLEOTIDE SEQUENCE [LARGE SCALE GENOMIC DNA]</scope>
    <source>
        <strain evidence="3">M6</strain>
    </source>
</reference>
<dbReference type="EMBL" id="AP018827">
    <property type="protein sequence ID" value="BBF80358.1"/>
    <property type="molecule type" value="Genomic_DNA"/>
</dbReference>
<dbReference type="PANTHER" id="PTHR13939:SF0">
    <property type="entry name" value="NMN AMIDOHYDROLASE-LIKE PROTEIN YFAY"/>
    <property type="match status" value="1"/>
</dbReference>
<evidence type="ECO:0000313" key="3">
    <source>
        <dbReference type="Proteomes" id="UP000278756"/>
    </source>
</evidence>
<dbReference type="InterPro" id="IPR001453">
    <property type="entry name" value="MoaB/Mog_dom"/>
</dbReference>
<dbReference type="Gene3D" id="3.40.980.10">
    <property type="entry name" value="MoaB/Mog-like domain"/>
    <property type="match status" value="1"/>
</dbReference>
<dbReference type="CDD" id="cd00885">
    <property type="entry name" value="cinA"/>
    <property type="match status" value="1"/>
</dbReference>
<evidence type="ECO:0000259" key="1">
    <source>
        <dbReference type="SMART" id="SM00852"/>
    </source>
</evidence>
<feature type="domain" description="MoaB/Mog" evidence="1">
    <location>
        <begin position="11"/>
        <end position="173"/>
    </location>
</feature>